<comment type="similarity">
    <text evidence="1">Belongs to the tRNA pseudouridine synthase TruA family.</text>
</comment>
<dbReference type="FunFam" id="3.30.70.660:FF:000002">
    <property type="entry name" value="tRNA pseudouridine synthase"/>
    <property type="match status" value="1"/>
</dbReference>
<evidence type="ECO:0000256" key="2">
    <source>
        <dbReference type="ARBA" id="ARBA00022694"/>
    </source>
</evidence>
<gene>
    <name evidence="8" type="ORF">M407DRAFT_15026</name>
</gene>
<dbReference type="InterPro" id="IPR041708">
    <property type="entry name" value="PUS1/PUS2-like"/>
</dbReference>
<dbReference type="EMBL" id="KN823021">
    <property type="protein sequence ID" value="KIO26619.1"/>
    <property type="molecule type" value="Genomic_DNA"/>
</dbReference>
<name>A0A0C3QK01_9AGAM</name>
<evidence type="ECO:0000256" key="5">
    <source>
        <dbReference type="PIRSR" id="PIRSR641708-2"/>
    </source>
</evidence>
<feature type="region of interest" description="Disordered" evidence="6">
    <location>
        <begin position="539"/>
        <end position="580"/>
    </location>
</feature>
<evidence type="ECO:0000256" key="4">
    <source>
        <dbReference type="PIRSR" id="PIRSR641708-1"/>
    </source>
</evidence>
<dbReference type="STRING" id="1051891.A0A0C3QK01"/>
<reference evidence="9" key="2">
    <citation type="submission" date="2015-01" db="EMBL/GenBank/DDBJ databases">
        <title>Evolutionary Origins and Diversification of the Mycorrhizal Mutualists.</title>
        <authorList>
            <consortium name="DOE Joint Genome Institute"/>
            <consortium name="Mycorrhizal Genomics Consortium"/>
            <person name="Kohler A."/>
            <person name="Kuo A."/>
            <person name="Nagy L.G."/>
            <person name="Floudas D."/>
            <person name="Copeland A."/>
            <person name="Barry K.W."/>
            <person name="Cichocki N."/>
            <person name="Veneault-Fourrey C."/>
            <person name="LaButti K."/>
            <person name="Lindquist E.A."/>
            <person name="Lipzen A."/>
            <person name="Lundell T."/>
            <person name="Morin E."/>
            <person name="Murat C."/>
            <person name="Riley R."/>
            <person name="Ohm R."/>
            <person name="Sun H."/>
            <person name="Tunlid A."/>
            <person name="Henrissat B."/>
            <person name="Grigoriev I.V."/>
            <person name="Hibbett D.S."/>
            <person name="Martin F."/>
        </authorList>
    </citation>
    <scope>NUCLEOTIDE SEQUENCE [LARGE SCALE GENOMIC DNA]</scope>
    <source>
        <strain evidence="9">MUT 4182</strain>
    </source>
</reference>
<sequence length="580" mass="64979">MKDSGSGLGTVEQQPTPNGKGKGKDIDRGGNKKGKGGKGGGRNAVERKRVRNRMDDSTEQGRPDRAEEEGKEKEGGEGSNKRLAKRKVAMLVSFCGTGCSGMQFQHTGERTIEGLLFEAFVKAGAISKDNSDHPAKVDLQRAARTDAGVHAAGNVVSFKMIMEPPIPNPDLAPSDGNTTGSNELPPTPMDESPTDIQPAQPELQPPPTAPEQVVAYINSFLPPQIRVWSFLRTRNTFNCRKECDSRRYEYLFPSWMLLPPKPGSSLAKQLEEARKEAGLPSNPVHPIWEGSVGEPAPASDEERQRIAAADLQRKRLWRIDEATLNRFRSVLKEFEGTHCFHNYTVGREFSDRAAQRFMMEVSVRSVNVLEDGVQWVSVLFHGQSFMLHQRKMISMALMVCRTETPVSLIPETYGPRRITVPMAPALGLLLEQPLFGSYNDRVRSENAALEKQKVSDEEKANRRRDEIDFSKHQKDIGEFKLKLIYERMREEEAKSNVFNRWIQLIDYYQGEDLAYLNAKGTIVQAAIIKKGERRQNALSQRKLKEDATGSSFNEGDVDEIIEDEDETNGMKGKDLEEMEG</sequence>
<evidence type="ECO:0000313" key="9">
    <source>
        <dbReference type="Proteomes" id="UP000054248"/>
    </source>
</evidence>
<evidence type="ECO:0000256" key="3">
    <source>
        <dbReference type="ARBA" id="ARBA00023235"/>
    </source>
</evidence>
<dbReference type="GO" id="GO:0009982">
    <property type="term" value="F:pseudouridine synthase activity"/>
    <property type="evidence" value="ECO:0007669"/>
    <property type="project" value="InterPro"/>
</dbReference>
<dbReference type="PANTHER" id="PTHR11142:SF4">
    <property type="entry name" value="PSEUDOURIDYLATE SYNTHASE 1 HOMOLOG"/>
    <property type="match status" value="1"/>
</dbReference>
<dbReference type="InterPro" id="IPR020095">
    <property type="entry name" value="PsdUridine_synth_TruA_C"/>
</dbReference>
<feature type="compositionally biased region" description="Basic and acidic residues" evidence="6">
    <location>
        <begin position="571"/>
        <end position="580"/>
    </location>
</feature>
<accession>A0A0C3QK01</accession>
<feature type="compositionally biased region" description="Acidic residues" evidence="6">
    <location>
        <begin position="555"/>
        <end position="567"/>
    </location>
</feature>
<protein>
    <recommendedName>
        <fullName evidence="7">Pseudouridine synthase I TruA alpha/beta domain-containing protein</fullName>
    </recommendedName>
</protein>
<dbReference type="SUPFAM" id="SSF55120">
    <property type="entry name" value="Pseudouridine synthase"/>
    <property type="match status" value="1"/>
</dbReference>
<dbReference type="Gene3D" id="3.30.70.580">
    <property type="entry name" value="Pseudouridine synthase I, catalytic domain, N-terminal subdomain"/>
    <property type="match status" value="1"/>
</dbReference>
<dbReference type="GO" id="GO:0005634">
    <property type="term" value="C:nucleus"/>
    <property type="evidence" value="ECO:0007669"/>
    <property type="project" value="TreeGrafter"/>
</dbReference>
<dbReference type="InterPro" id="IPR020094">
    <property type="entry name" value="TruA/RsuA/RluB/E/F_N"/>
</dbReference>
<dbReference type="InterPro" id="IPR020097">
    <property type="entry name" value="PsdUridine_synth_TruA_a/b_dom"/>
</dbReference>
<feature type="region of interest" description="Disordered" evidence="6">
    <location>
        <begin position="1"/>
        <end position="82"/>
    </location>
</feature>
<reference evidence="8 9" key="1">
    <citation type="submission" date="2014-04" db="EMBL/GenBank/DDBJ databases">
        <authorList>
            <consortium name="DOE Joint Genome Institute"/>
            <person name="Kuo A."/>
            <person name="Girlanda M."/>
            <person name="Perotto S."/>
            <person name="Kohler A."/>
            <person name="Nagy L.G."/>
            <person name="Floudas D."/>
            <person name="Copeland A."/>
            <person name="Barry K.W."/>
            <person name="Cichocki N."/>
            <person name="Veneault-Fourrey C."/>
            <person name="LaButti K."/>
            <person name="Lindquist E.A."/>
            <person name="Lipzen A."/>
            <person name="Lundell T."/>
            <person name="Morin E."/>
            <person name="Murat C."/>
            <person name="Sun H."/>
            <person name="Tunlid A."/>
            <person name="Henrissat B."/>
            <person name="Grigoriev I.V."/>
            <person name="Hibbett D.S."/>
            <person name="Martin F."/>
            <person name="Nordberg H.P."/>
            <person name="Cantor M.N."/>
            <person name="Hua S.X."/>
        </authorList>
    </citation>
    <scope>NUCLEOTIDE SEQUENCE [LARGE SCALE GENOMIC DNA]</scope>
    <source>
        <strain evidence="8 9">MUT 4182</strain>
    </source>
</reference>
<dbReference type="InterPro" id="IPR001406">
    <property type="entry name" value="PsdUridine_synth_TruA"/>
</dbReference>
<organism evidence="8 9">
    <name type="scientific">Tulasnella calospora MUT 4182</name>
    <dbReference type="NCBI Taxonomy" id="1051891"/>
    <lineage>
        <taxon>Eukaryota</taxon>
        <taxon>Fungi</taxon>
        <taxon>Dikarya</taxon>
        <taxon>Basidiomycota</taxon>
        <taxon>Agaricomycotina</taxon>
        <taxon>Agaricomycetes</taxon>
        <taxon>Cantharellales</taxon>
        <taxon>Tulasnellaceae</taxon>
        <taxon>Tulasnella</taxon>
    </lineage>
</organism>
<feature type="compositionally biased region" description="Basic and acidic residues" evidence="6">
    <location>
        <begin position="44"/>
        <end position="80"/>
    </location>
</feature>
<dbReference type="CDD" id="cd02568">
    <property type="entry name" value="PseudoU_synth_PUS1_PUS2"/>
    <property type="match status" value="1"/>
</dbReference>
<dbReference type="GO" id="GO:0031119">
    <property type="term" value="P:tRNA pseudouridine synthesis"/>
    <property type="evidence" value="ECO:0007669"/>
    <property type="project" value="InterPro"/>
</dbReference>
<dbReference type="NCBIfam" id="TIGR00071">
    <property type="entry name" value="hisT_truA"/>
    <property type="match status" value="1"/>
</dbReference>
<proteinExistence type="inferred from homology"/>
<dbReference type="Pfam" id="PF01416">
    <property type="entry name" value="PseudoU_synth_1"/>
    <property type="match status" value="1"/>
</dbReference>
<dbReference type="GO" id="GO:0003723">
    <property type="term" value="F:RNA binding"/>
    <property type="evidence" value="ECO:0007669"/>
    <property type="project" value="InterPro"/>
</dbReference>
<feature type="region of interest" description="Disordered" evidence="6">
    <location>
        <begin position="446"/>
        <end position="465"/>
    </location>
</feature>
<feature type="region of interest" description="Disordered" evidence="6">
    <location>
        <begin position="166"/>
        <end position="209"/>
    </location>
</feature>
<keyword evidence="9" id="KW-1185">Reference proteome</keyword>
<dbReference type="InterPro" id="IPR020103">
    <property type="entry name" value="PsdUridine_synth_cat_dom_sf"/>
</dbReference>
<evidence type="ECO:0000259" key="7">
    <source>
        <dbReference type="Pfam" id="PF01416"/>
    </source>
</evidence>
<dbReference type="HOGENOM" id="CLU_021971_0_2_1"/>
<evidence type="ECO:0000256" key="6">
    <source>
        <dbReference type="SAM" id="MobiDB-lite"/>
    </source>
</evidence>
<feature type="compositionally biased region" description="Polar residues" evidence="6">
    <location>
        <begin position="175"/>
        <end position="184"/>
    </location>
</feature>
<dbReference type="PANTHER" id="PTHR11142">
    <property type="entry name" value="PSEUDOURIDYLATE SYNTHASE"/>
    <property type="match status" value="1"/>
</dbReference>
<dbReference type="GO" id="GO:1990481">
    <property type="term" value="P:mRNA pseudouridine synthesis"/>
    <property type="evidence" value="ECO:0007669"/>
    <property type="project" value="TreeGrafter"/>
</dbReference>
<dbReference type="AlphaFoldDB" id="A0A0C3QK01"/>
<dbReference type="Proteomes" id="UP000054248">
    <property type="component" value="Unassembled WGS sequence"/>
</dbReference>
<evidence type="ECO:0000313" key="8">
    <source>
        <dbReference type="EMBL" id="KIO26619.1"/>
    </source>
</evidence>
<feature type="domain" description="Pseudouridine synthase I TruA alpha/beta" evidence="7">
    <location>
        <begin position="332"/>
        <end position="432"/>
    </location>
</feature>
<keyword evidence="2" id="KW-0819">tRNA processing</keyword>
<dbReference type="Gene3D" id="3.30.70.660">
    <property type="entry name" value="Pseudouridine synthase I, catalytic domain, C-terminal subdomain"/>
    <property type="match status" value="1"/>
</dbReference>
<feature type="active site" description="Nucleophile" evidence="4">
    <location>
        <position position="146"/>
    </location>
</feature>
<feature type="binding site" evidence="5">
    <location>
        <position position="248"/>
    </location>
    <ligand>
        <name>substrate</name>
    </ligand>
</feature>
<keyword evidence="3" id="KW-0413">Isomerase</keyword>
<evidence type="ECO:0000256" key="1">
    <source>
        <dbReference type="ARBA" id="ARBA00009375"/>
    </source>
</evidence>
<dbReference type="OrthoDB" id="10256309at2759"/>